<evidence type="ECO:0000256" key="2">
    <source>
        <dbReference type="ARBA" id="ARBA00006657"/>
    </source>
</evidence>
<dbReference type="NCBIfam" id="TIGR02224">
    <property type="entry name" value="recomb_XerC"/>
    <property type="match status" value="1"/>
</dbReference>
<feature type="active site" evidence="11">
    <location>
        <position position="241"/>
    </location>
</feature>
<dbReference type="InterPro" id="IPR002104">
    <property type="entry name" value="Integrase_catalytic"/>
</dbReference>
<dbReference type="InterPro" id="IPR011010">
    <property type="entry name" value="DNA_brk_join_enz"/>
</dbReference>
<dbReference type="Pfam" id="PF00589">
    <property type="entry name" value="Phage_integrase"/>
    <property type="match status" value="1"/>
</dbReference>
<evidence type="ECO:0000256" key="9">
    <source>
        <dbReference type="ARBA" id="ARBA00023172"/>
    </source>
</evidence>
<keyword evidence="9 11" id="KW-0233">DNA recombination</keyword>
<dbReference type="Pfam" id="PF02899">
    <property type="entry name" value="Phage_int_SAM_1"/>
    <property type="match status" value="1"/>
</dbReference>
<evidence type="ECO:0000259" key="12">
    <source>
        <dbReference type="PROSITE" id="PS51898"/>
    </source>
</evidence>
<feature type="active site" evidence="11">
    <location>
        <position position="148"/>
    </location>
</feature>
<gene>
    <name evidence="11 14" type="primary">xerC</name>
    <name evidence="14" type="ORF">B9G39_00455</name>
</gene>
<dbReference type="InterPro" id="IPR023009">
    <property type="entry name" value="Tyrosine_recombinase_XerC/XerD"/>
</dbReference>
<keyword evidence="15" id="KW-1185">Reference proteome</keyword>
<dbReference type="SUPFAM" id="SSF56349">
    <property type="entry name" value="DNA breaking-rejoining enzymes"/>
    <property type="match status" value="1"/>
</dbReference>
<evidence type="ECO:0000256" key="8">
    <source>
        <dbReference type="ARBA" id="ARBA00023125"/>
    </source>
</evidence>
<dbReference type="GO" id="GO:0003677">
    <property type="term" value="F:DNA binding"/>
    <property type="evidence" value="ECO:0007669"/>
    <property type="project" value="UniProtKB-UniRule"/>
</dbReference>
<feature type="active site" description="O-(3'-phospho-DNA)-tyrosine intermediate" evidence="11">
    <location>
        <position position="276"/>
    </location>
</feature>
<evidence type="ECO:0000256" key="10">
    <source>
        <dbReference type="ARBA" id="ARBA00023306"/>
    </source>
</evidence>
<dbReference type="GO" id="GO:0006313">
    <property type="term" value="P:DNA transposition"/>
    <property type="evidence" value="ECO:0007669"/>
    <property type="project" value="UniProtKB-UniRule"/>
</dbReference>
<protein>
    <recommendedName>
        <fullName evidence="3 11">Tyrosine recombinase XerC</fullName>
    </recommendedName>
</protein>
<comment type="subcellular location">
    <subcellularLocation>
        <location evidence="1 11">Cytoplasm</location>
    </subcellularLocation>
</comment>
<feature type="active site" evidence="11">
    <location>
        <position position="244"/>
    </location>
</feature>
<dbReference type="Gene3D" id="1.10.443.10">
    <property type="entry name" value="Intergrase catalytic core"/>
    <property type="match status" value="1"/>
</dbReference>
<keyword evidence="10 11" id="KW-0131">Cell cycle</keyword>
<keyword evidence="6 11" id="KW-0159">Chromosome partition</keyword>
<dbReference type="GO" id="GO:0051301">
    <property type="term" value="P:cell division"/>
    <property type="evidence" value="ECO:0007669"/>
    <property type="project" value="UniProtKB-UniRule"/>
</dbReference>
<feature type="active site" evidence="11">
    <location>
        <position position="267"/>
    </location>
</feature>
<evidence type="ECO:0000256" key="6">
    <source>
        <dbReference type="ARBA" id="ARBA00022829"/>
    </source>
</evidence>
<dbReference type="InterPro" id="IPR010998">
    <property type="entry name" value="Integrase_recombinase_N"/>
</dbReference>
<dbReference type="RefSeq" id="WP_027707470.1">
    <property type="nucleotide sequence ID" value="NZ_NDXW01000001.1"/>
</dbReference>
<sequence>MTRLELIINQFLNYLHVERRLAKNTLISYQRDLQQLLAFMQDRQLHQWSQLSTVLLREFLQSQHQRGLNPRSIQRQLATLRRFCKHLYVNQHLSTNITLNLKAPKTQRKLPETLSVDQLEHLLSSPDDDPLQYRDHAILELFYSSGLRLNELVMLDMGDINLTSRLVKVQGKGNKERLLPVGSKAIESLQSWLSIRPQLANQTCSALFVSLRGTRISSRQVQYRLAKLAREKCLNTKLHPHMLRHSFATHMLEGSKDLRAVQELLGHKDISTTQVYTHIDFEYLSNVYDSSHPRSKRSKKNYD</sequence>
<proteinExistence type="inferred from homology"/>
<dbReference type="InterPro" id="IPR011931">
    <property type="entry name" value="Recomb_XerC"/>
</dbReference>
<comment type="similarity">
    <text evidence="2 11">Belongs to the 'phage' integrase family. XerC subfamily.</text>
</comment>
<evidence type="ECO:0000256" key="7">
    <source>
        <dbReference type="ARBA" id="ARBA00022908"/>
    </source>
</evidence>
<evidence type="ECO:0000313" key="15">
    <source>
        <dbReference type="Proteomes" id="UP000257039"/>
    </source>
</evidence>
<dbReference type="PANTHER" id="PTHR30349:SF81">
    <property type="entry name" value="TYROSINE RECOMBINASE XERC"/>
    <property type="match status" value="1"/>
</dbReference>
<dbReference type="InterPro" id="IPR004107">
    <property type="entry name" value="Integrase_SAM-like_N"/>
</dbReference>
<reference evidence="14 15" key="1">
    <citation type="submission" date="2017-04" db="EMBL/GenBank/DDBJ databases">
        <title>Draft genome sequence of Zooshikella ganghwensis VG4 isolated from Red Sea sediments.</title>
        <authorList>
            <person name="Rehman Z."/>
            <person name="Alam I."/>
            <person name="Kamau A."/>
            <person name="Bajic V."/>
            <person name="Leiknes T."/>
        </authorList>
    </citation>
    <scope>NUCLEOTIDE SEQUENCE [LARGE SCALE GENOMIC DNA]</scope>
    <source>
        <strain evidence="14 15">VG4</strain>
    </source>
</reference>
<keyword evidence="8 11" id="KW-0238">DNA-binding</keyword>
<evidence type="ECO:0000259" key="13">
    <source>
        <dbReference type="PROSITE" id="PS51900"/>
    </source>
</evidence>
<dbReference type="CDD" id="cd00798">
    <property type="entry name" value="INT_XerDC_C"/>
    <property type="match status" value="1"/>
</dbReference>
<dbReference type="InterPro" id="IPR044068">
    <property type="entry name" value="CB"/>
</dbReference>
<dbReference type="AlphaFoldDB" id="A0A4P9VG58"/>
<feature type="active site" evidence="11">
    <location>
        <position position="172"/>
    </location>
</feature>
<comment type="subunit">
    <text evidence="11">Forms a cyclic heterotetrameric complex composed of two molecules of XerC and two molecules of XerD.</text>
</comment>
<dbReference type="NCBIfam" id="NF040815">
    <property type="entry name" value="recomb_XerA_Arch"/>
    <property type="match status" value="1"/>
</dbReference>
<evidence type="ECO:0000256" key="3">
    <source>
        <dbReference type="ARBA" id="ARBA00015804"/>
    </source>
</evidence>
<keyword evidence="5 11" id="KW-0132">Cell division</keyword>
<dbReference type="NCBIfam" id="NF001399">
    <property type="entry name" value="PRK00283.1"/>
    <property type="match status" value="1"/>
</dbReference>
<dbReference type="PROSITE" id="PS51898">
    <property type="entry name" value="TYR_RECOMBINASE"/>
    <property type="match status" value="1"/>
</dbReference>
<organism evidence="14 15">
    <name type="scientific">Zooshikella ganghwensis</name>
    <dbReference type="NCBI Taxonomy" id="202772"/>
    <lineage>
        <taxon>Bacteria</taxon>
        <taxon>Pseudomonadati</taxon>
        <taxon>Pseudomonadota</taxon>
        <taxon>Gammaproteobacteria</taxon>
        <taxon>Oceanospirillales</taxon>
        <taxon>Zooshikellaceae</taxon>
        <taxon>Zooshikella</taxon>
    </lineage>
</organism>
<evidence type="ECO:0000256" key="11">
    <source>
        <dbReference type="HAMAP-Rule" id="MF_01808"/>
    </source>
</evidence>
<feature type="domain" description="Tyr recombinase" evidence="12">
    <location>
        <begin position="109"/>
        <end position="289"/>
    </location>
</feature>
<dbReference type="Gene3D" id="1.10.150.130">
    <property type="match status" value="1"/>
</dbReference>
<feature type="domain" description="Core-binding (CB)" evidence="13">
    <location>
        <begin position="2"/>
        <end position="88"/>
    </location>
</feature>
<comment type="caution">
    <text evidence="14">The sequence shown here is derived from an EMBL/GenBank/DDBJ whole genome shotgun (WGS) entry which is preliminary data.</text>
</comment>
<comment type="function">
    <text evidence="11">Site-specific tyrosine recombinase, which acts by catalyzing the cutting and rejoining of the recombining DNA molecules. The XerC-XerD complex is essential to convert dimers of the bacterial chromosome into monomers to permit their segregation at cell division. It also contributes to the segregational stability of plasmids.</text>
</comment>
<dbReference type="GO" id="GO:0005737">
    <property type="term" value="C:cytoplasm"/>
    <property type="evidence" value="ECO:0007669"/>
    <property type="project" value="UniProtKB-SubCell"/>
</dbReference>
<dbReference type="GO" id="GO:0009037">
    <property type="term" value="F:tyrosine-based site-specific recombinase activity"/>
    <property type="evidence" value="ECO:0007669"/>
    <property type="project" value="UniProtKB-UniRule"/>
</dbReference>
<dbReference type="GO" id="GO:0007059">
    <property type="term" value="P:chromosome segregation"/>
    <property type="evidence" value="ECO:0007669"/>
    <property type="project" value="UniProtKB-UniRule"/>
</dbReference>
<accession>A0A4P9VG58</accession>
<evidence type="ECO:0000313" key="14">
    <source>
        <dbReference type="EMBL" id="RDH42033.1"/>
    </source>
</evidence>
<dbReference type="HAMAP" id="MF_01808">
    <property type="entry name" value="Recomb_XerC_XerD"/>
    <property type="match status" value="1"/>
</dbReference>
<keyword evidence="4 11" id="KW-0963">Cytoplasm</keyword>
<keyword evidence="7 11" id="KW-0229">DNA integration</keyword>
<dbReference type="InterPro" id="IPR013762">
    <property type="entry name" value="Integrase-like_cat_sf"/>
</dbReference>
<evidence type="ECO:0000256" key="4">
    <source>
        <dbReference type="ARBA" id="ARBA00022490"/>
    </source>
</evidence>
<dbReference type="PROSITE" id="PS51900">
    <property type="entry name" value="CB"/>
    <property type="match status" value="1"/>
</dbReference>
<evidence type="ECO:0000256" key="1">
    <source>
        <dbReference type="ARBA" id="ARBA00004496"/>
    </source>
</evidence>
<dbReference type="PANTHER" id="PTHR30349">
    <property type="entry name" value="PHAGE INTEGRASE-RELATED"/>
    <property type="match status" value="1"/>
</dbReference>
<evidence type="ECO:0000256" key="5">
    <source>
        <dbReference type="ARBA" id="ARBA00022618"/>
    </source>
</evidence>
<dbReference type="Proteomes" id="UP000257039">
    <property type="component" value="Unassembled WGS sequence"/>
</dbReference>
<name>A0A4P9VG58_9GAMM</name>
<dbReference type="EMBL" id="NDXW01000001">
    <property type="protein sequence ID" value="RDH42033.1"/>
    <property type="molecule type" value="Genomic_DNA"/>
</dbReference>
<dbReference type="InterPro" id="IPR050090">
    <property type="entry name" value="Tyrosine_recombinase_XerCD"/>
</dbReference>